<protein>
    <recommendedName>
        <fullName evidence="5">SD-repeat containing protein B domain-containing protein</fullName>
    </recommendedName>
</protein>
<evidence type="ECO:0000313" key="6">
    <source>
        <dbReference type="EMBL" id="CAA6802392.1"/>
    </source>
</evidence>
<feature type="signal peptide" evidence="4">
    <location>
        <begin position="1"/>
        <end position="27"/>
    </location>
</feature>
<name>A0A6S6SGD8_9BACT</name>
<dbReference type="InterPro" id="IPR013783">
    <property type="entry name" value="Ig-like_fold"/>
</dbReference>
<evidence type="ECO:0000256" key="4">
    <source>
        <dbReference type="SAM" id="SignalP"/>
    </source>
</evidence>
<comment type="subcellular location">
    <subcellularLocation>
        <location evidence="1">Secreted</location>
    </subcellularLocation>
</comment>
<evidence type="ECO:0000256" key="3">
    <source>
        <dbReference type="ARBA" id="ARBA00022729"/>
    </source>
</evidence>
<evidence type="ECO:0000256" key="1">
    <source>
        <dbReference type="ARBA" id="ARBA00004613"/>
    </source>
</evidence>
<dbReference type="InterPro" id="IPR033764">
    <property type="entry name" value="Sdr_B"/>
</dbReference>
<sequence>MTKNLFFLKQVFILCFGLLLGNNFVSAVSMPVTQITTYTQPSTMSTYVGTDGQTYNWGSGDEVVLDTFTAGGNIYSPASVADNIVVRRVDNPHVAGERCSLFVEHNVSSDYNLETSLECNLAEVMSGRVINRGWLDVFSNDKRGSTTRSEGNIERIDFVFTNGLIAPSSSSDLAATGFIITEKSGNNPTVMAVITGIDGSGNPSSYAPLIKVEEGGAIDYGSTGRSFDSSFLHDGNSSATQDEKPIFISGLPETMEMAFITLDDLGISLGQTIYGFSYFSQDVYDNTQPNNVASGMDTVDFTTFPTDTSGTGTVADADMYGGVAGYFSLVQEILGKAYVDSNANSIQDNGEENLSNISVGLYADTNGNGSLDSGETKVASTETNANGEYGFNVGSNADYLVIIDINDSDLSSDLHILGNSILSVSVTSSNVADIDFRFSELDTDGDTIPDSIDIDDDNDGILDSVECRETSNGFPEDLIQSAFHATFLRTAAGYSVSGENGQ</sequence>
<dbReference type="EMBL" id="CACVAU010000007">
    <property type="protein sequence ID" value="CAA6802392.1"/>
    <property type="molecule type" value="Genomic_DNA"/>
</dbReference>
<feature type="chain" id="PRO_5027962653" description="SD-repeat containing protein B domain-containing protein" evidence="4">
    <location>
        <begin position="28"/>
        <end position="502"/>
    </location>
</feature>
<gene>
    <name evidence="6" type="ORF">HELGO_WM29263</name>
</gene>
<dbReference type="GO" id="GO:0005576">
    <property type="term" value="C:extracellular region"/>
    <property type="evidence" value="ECO:0007669"/>
    <property type="project" value="UniProtKB-SubCell"/>
</dbReference>
<dbReference type="AlphaFoldDB" id="A0A6S6SGD8"/>
<feature type="non-terminal residue" evidence="6">
    <location>
        <position position="502"/>
    </location>
</feature>
<evidence type="ECO:0000259" key="5">
    <source>
        <dbReference type="Pfam" id="PF17210"/>
    </source>
</evidence>
<proteinExistence type="predicted"/>
<dbReference type="Pfam" id="PF17210">
    <property type="entry name" value="SdrD_B"/>
    <property type="match status" value="1"/>
</dbReference>
<dbReference type="SUPFAM" id="SSF117074">
    <property type="entry name" value="Hypothetical protein PA1324"/>
    <property type="match status" value="1"/>
</dbReference>
<accession>A0A6S6SGD8</accession>
<feature type="domain" description="SD-repeat containing protein B" evidence="5">
    <location>
        <begin position="337"/>
        <end position="405"/>
    </location>
</feature>
<dbReference type="Gene3D" id="2.60.40.10">
    <property type="entry name" value="Immunoglobulins"/>
    <property type="match status" value="1"/>
</dbReference>
<evidence type="ECO:0000256" key="2">
    <source>
        <dbReference type="ARBA" id="ARBA00022525"/>
    </source>
</evidence>
<reference evidence="6" key="1">
    <citation type="submission" date="2020-01" db="EMBL/GenBank/DDBJ databases">
        <authorList>
            <person name="Meier V. D."/>
            <person name="Meier V D."/>
        </authorList>
    </citation>
    <scope>NUCLEOTIDE SEQUENCE</scope>
    <source>
        <strain evidence="6">HLG_WM_MAG_05</strain>
    </source>
</reference>
<keyword evidence="3 4" id="KW-0732">Signal</keyword>
<organism evidence="6">
    <name type="scientific">uncultured Sulfurovum sp</name>
    <dbReference type="NCBI Taxonomy" id="269237"/>
    <lineage>
        <taxon>Bacteria</taxon>
        <taxon>Pseudomonadati</taxon>
        <taxon>Campylobacterota</taxon>
        <taxon>Epsilonproteobacteria</taxon>
        <taxon>Campylobacterales</taxon>
        <taxon>Sulfurovaceae</taxon>
        <taxon>Sulfurovum</taxon>
        <taxon>environmental samples</taxon>
    </lineage>
</organism>
<keyword evidence="2" id="KW-0964">Secreted</keyword>